<protein>
    <submittedName>
        <fullName evidence="1">Uncharacterized protein</fullName>
    </submittedName>
</protein>
<gene>
    <name evidence="1" type="ORF">ZIOFF_032645</name>
</gene>
<dbReference type="GO" id="GO:0030014">
    <property type="term" value="C:CCR4-NOT complex"/>
    <property type="evidence" value="ECO:0007669"/>
    <property type="project" value="InterPro"/>
</dbReference>
<comment type="caution">
    <text evidence="1">The sequence shown here is derived from an EMBL/GenBank/DDBJ whole genome shotgun (WGS) entry which is preliminary data.</text>
</comment>
<proteinExistence type="predicted"/>
<organism evidence="1 2">
    <name type="scientific">Zingiber officinale</name>
    <name type="common">Ginger</name>
    <name type="synonym">Amomum zingiber</name>
    <dbReference type="NCBI Taxonomy" id="94328"/>
    <lineage>
        <taxon>Eukaryota</taxon>
        <taxon>Viridiplantae</taxon>
        <taxon>Streptophyta</taxon>
        <taxon>Embryophyta</taxon>
        <taxon>Tracheophyta</taxon>
        <taxon>Spermatophyta</taxon>
        <taxon>Magnoliopsida</taxon>
        <taxon>Liliopsida</taxon>
        <taxon>Zingiberales</taxon>
        <taxon>Zingiberaceae</taxon>
        <taxon>Zingiber</taxon>
    </lineage>
</organism>
<dbReference type="EMBL" id="JACMSC010000009">
    <property type="protein sequence ID" value="KAG6507303.1"/>
    <property type="molecule type" value="Genomic_DNA"/>
</dbReference>
<keyword evidence="2" id="KW-1185">Reference proteome</keyword>
<dbReference type="AlphaFoldDB" id="A0A8J5GNY8"/>
<dbReference type="InterPro" id="IPR036778">
    <property type="entry name" value="OHCU_decarboxylase_sf"/>
</dbReference>
<evidence type="ECO:0000313" key="2">
    <source>
        <dbReference type="Proteomes" id="UP000734854"/>
    </source>
</evidence>
<dbReference type="InterPro" id="IPR039740">
    <property type="entry name" value="CNOT10"/>
</dbReference>
<sequence>MASFSWTEEDVLRCCGSKRFAKELAFASPFFNLHHVIQWSKEEQSATMAIANDTTLQEKFGFVFLICASGRGTLEILVELKDSPASPSVAVALAGTMDGPANDEGNLSDAKGLAKEAAFLFQNRQFQECDEILSQIFDKKRDDVKEQSEELAHTFVDQIDYENSCLCYMVSGSKANSASIHQSAAINSSKVVHAQEFDVSVTMLNILFQNIEPIEEQIALRVCLLLLDVALACEDILQV</sequence>
<reference evidence="1 2" key="1">
    <citation type="submission" date="2020-08" db="EMBL/GenBank/DDBJ databases">
        <title>Plant Genome Project.</title>
        <authorList>
            <person name="Zhang R.-G."/>
        </authorList>
    </citation>
    <scope>NUCLEOTIDE SEQUENCE [LARGE SCALE GENOMIC DNA]</scope>
    <source>
        <tissue evidence="1">Rhizome</tissue>
    </source>
</reference>
<accession>A0A8J5GNY8</accession>
<dbReference type="PANTHER" id="PTHR12979:SF5">
    <property type="entry name" value="CCR4-NOT TRANSCRIPTION COMPLEX SUBUNIT 10"/>
    <property type="match status" value="1"/>
</dbReference>
<dbReference type="SUPFAM" id="SSF158694">
    <property type="entry name" value="UraD-Like"/>
    <property type="match status" value="1"/>
</dbReference>
<dbReference type="GO" id="GO:0006402">
    <property type="term" value="P:mRNA catabolic process"/>
    <property type="evidence" value="ECO:0007669"/>
    <property type="project" value="TreeGrafter"/>
</dbReference>
<dbReference type="Proteomes" id="UP000734854">
    <property type="component" value="Unassembled WGS sequence"/>
</dbReference>
<dbReference type="GO" id="GO:0017148">
    <property type="term" value="P:negative regulation of translation"/>
    <property type="evidence" value="ECO:0007669"/>
    <property type="project" value="TreeGrafter"/>
</dbReference>
<dbReference type="PANTHER" id="PTHR12979">
    <property type="entry name" value="CCR4-NOT TRANSCRIPTION COMPLEX SUBUNIT 10"/>
    <property type="match status" value="1"/>
</dbReference>
<evidence type="ECO:0000313" key="1">
    <source>
        <dbReference type="EMBL" id="KAG6507303.1"/>
    </source>
</evidence>
<name>A0A8J5GNY8_ZINOF</name>